<feature type="transmembrane region" description="Helical" evidence="8">
    <location>
        <begin position="130"/>
        <end position="154"/>
    </location>
</feature>
<feature type="transmembrane region" description="Helical" evidence="8">
    <location>
        <begin position="90"/>
        <end position="110"/>
    </location>
</feature>
<dbReference type="PANTHER" id="PTHR30269:SF37">
    <property type="entry name" value="MEMBRANE TRANSPORTER PROTEIN"/>
    <property type="match status" value="1"/>
</dbReference>
<feature type="transmembrane region" description="Helical" evidence="8">
    <location>
        <begin position="64"/>
        <end position="83"/>
    </location>
</feature>
<dbReference type="EMBL" id="CP003746">
    <property type="protein sequence ID" value="AFU98443.1"/>
    <property type="molecule type" value="Genomic_DNA"/>
</dbReference>
<keyword evidence="4 8" id="KW-1003">Cell membrane</keyword>
<dbReference type="PANTHER" id="PTHR30269">
    <property type="entry name" value="TRANSMEMBRANE PROTEIN YFCA"/>
    <property type="match status" value="1"/>
</dbReference>
<feature type="transmembrane region" description="Helical" evidence="8">
    <location>
        <begin position="166"/>
        <end position="185"/>
    </location>
</feature>
<dbReference type="InterPro" id="IPR052017">
    <property type="entry name" value="TSUP"/>
</dbReference>
<feature type="transmembrane region" description="Helical" evidence="8">
    <location>
        <begin position="221"/>
        <end position="242"/>
    </location>
</feature>
<dbReference type="Pfam" id="PF01925">
    <property type="entry name" value="TauE"/>
    <property type="match status" value="1"/>
</dbReference>
<gene>
    <name evidence="9" type="ordered locus">M5M_06240</name>
</gene>
<evidence type="ECO:0000256" key="1">
    <source>
        <dbReference type="ARBA" id="ARBA00004651"/>
    </source>
</evidence>
<evidence type="ECO:0000313" key="9">
    <source>
        <dbReference type="EMBL" id="AFU98443.1"/>
    </source>
</evidence>
<dbReference type="STRING" id="1117647.M5M_06240"/>
<proteinExistence type="inferred from homology"/>
<dbReference type="eggNOG" id="COG0730">
    <property type="taxonomic scope" value="Bacteria"/>
</dbReference>
<protein>
    <recommendedName>
        <fullName evidence="8">Probable membrane transporter protein</fullName>
    </recommendedName>
</protein>
<dbReference type="GO" id="GO:0005886">
    <property type="term" value="C:plasma membrane"/>
    <property type="evidence" value="ECO:0007669"/>
    <property type="project" value="UniProtKB-SubCell"/>
</dbReference>
<feature type="transmembrane region" description="Helical" evidence="8">
    <location>
        <begin position="41"/>
        <end position="58"/>
    </location>
</feature>
<dbReference type="InterPro" id="IPR002781">
    <property type="entry name" value="TM_pro_TauE-like"/>
</dbReference>
<evidence type="ECO:0000256" key="2">
    <source>
        <dbReference type="ARBA" id="ARBA00009142"/>
    </source>
</evidence>
<evidence type="ECO:0000256" key="4">
    <source>
        <dbReference type="ARBA" id="ARBA00022475"/>
    </source>
</evidence>
<evidence type="ECO:0000256" key="7">
    <source>
        <dbReference type="ARBA" id="ARBA00023136"/>
    </source>
</evidence>
<evidence type="ECO:0000313" key="10">
    <source>
        <dbReference type="Proteomes" id="UP000000466"/>
    </source>
</evidence>
<keyword evidence="7 8" id="KW-0472">Membrane</keyword>
<evidence type="ECO:0000256" key="8">
    <source>
        <dbReference type="RuleBase" id="RU363041"/>
    </source>
</evidence>
<dbReference type="KEGG" id="saga:M5M_06240"/>
<reference evidence="9 10" key="1">
    <citation type="journal article" date="2013" name="Genome Announc.">
        <title>Complete genome sequence of Simiduia agarivorans SA1(T), a marine bacterium able to degrade a variety of polysaccharides.</title>
        <authorList>
            <person name="Lin S.Y."/>
            <person name="Shieh W.Y."/>
            <person name="Chen J.S."/>
            <person name="Tang S.L."/>
        </authorList>
    </citation>
    <scope>NUCLEOTIDE SEQUENCE [LARGE SCALE GENOMIC DNA]</scope>
    <source>
        <strain evidence="10">DSM 21679 / JCM 13881 / BCRC 17597 / SA1</strain>
    </source>
</reference>
<organism evidence="9 10">
    <name type="scientific">Simiduia agarivorans (strain DSM 21679 / JCM 13881 / BCRC 17597 / SA1)</name>
    <dbReference type="NCBI Taxonomy" id="1117647"/>
    <lineage>
        <taxon>Bacteria</taxon>
        <taxon>Pseudomonadati</taxon>
        <taxon>Pseudomonadota</taxon>
        <taxon>Gammaproteobacteria</taxon>
        <taxon>Cellvibrionales</taxon>
        <taxon>Cellvibrionaceae</taxon>
        <taxon>Simiduia</taxon>
    </lineage>
</organism>
<keyword evidence="5 8" id="KW-0812">Transmembrane</keyword>
<keyword evidence="10" id="KW-1185">Reference proteome</keyword>
<keyword evidence="3" id="KW-0813">Transport</keyword>
<dbReference type="RefSeq" id="WP_015046616.1">
    <property type="nucleotide sequence ID" value="NC_018868.3"/>
</dbReference>
<evidence type="ECO:0000256" key="3">
    <source>
        <dbReference type="ARBA" id="ARBA00022448"/>
    </source>
</evidence>
<evidence type="ECO:0000256" key="5">
    <source>
        <dbReference type="ARBA" id="ARBA00022692"/>
    </source>
</evidence>
<comment type="subcellular location">
    <subcellularLocation>
        <location evidence="1 8">Cell membrane</location>
        <topology evidence="1 8">Multi-pass membrane protein</topology>
    </subcellularLocation>
</comment>
<comment type="similarity">
    <text evidence="2 8">Belongs to the 4-toluene sulfonate uptake permease (TSUP) (TC 2.A.102) family.</text>
</comment>
<dbReference type="Proteomes" id="UP000000466">
    <property type="component" value="Chromosome"/>
</dbReference>
<accession>K4KK86</accession>
<name>K4KK86_SIMAS</name>
<evidence type="ECO:0000256" key="6">
    <source>
        <dbReference type="ARBA" id="ARBA00022989"/>
    </source>
</evidence>
<dbReference type="AlphaFoldDB" id="K4KK86"/>
<feature type="transmembrane region" description="Helical" evidence="8">
    <location>
        <begin position="6"/>
        <end position="29"/>
    </location>
</feature>
<feature type="transmembrane region" description="Helical" evidence="8">
    <location>
        <begin position="191"/>
        <end position="209"/>
    </location>
</feature>
<sequence length="243" mass="26413">MNWTLIGLFILISYTLEAITGFGSIVIALSLGALILPMDQLLPVLVPLNIFMSGFLVVKHRQHILWPLLLKIIAPLMVLGTIAGAWLRPALAGGLLAVLFAVVIAVFGARELYRSFGANPVQAHPRWLNQLLMAGAGLTHGLFASGGPLLVFALAGTHANKSQMRATLLAVWFSLNCLLTLLFLLDGQLLPVLPKILMFLPLLLVGVWLGEKLHHALSDLAFRRLIYSILLTTGLLLLLRALL</sequence>
<dbReference type="HOGENOM" id="CLU_054750_5_0_6"/>
<keyword evidence="6 8" id="KW-1133">Transmembrane helix</keyword>